<proteinExistence type="predicted"/>
<sequence length="68" mass="7887">MFIAQFIPDLLQLGIFPQYLHIKMLKSFIMEGCEGRQTHFPSRLDPTPAEAFLYMDPDMTGETVCLEY</sequence>
<accession>A0A0B6Y2E2</accession>
<evidence type="ECO:0000313" key="1">
    <source>
        <dbReference type="EMBL" id="CEK50293.1"/>
    </source>
</evidence>
<dbReference type="AlphaFoldDB" id="A0A0B6Y2E2"/>
<protein>
    <submittedName>
        <fullName evidence="1">Uncharacterized protein</fullName>
    </submittedName>
</protein>
<reference evidence="1" key="1">
    <citation type="submission" date="2014-12" db="EMBL/GenBank/DDBJ databases">
        <title>Insight into the proteome of Arion vulgaris.</title>
        <authorList>
            <person name="Aradska J."/>
            <person name="Bulat T."/>
            <person name="Smidak R."/>
            <person name="Sarate P."/>
            <person name="Gangsoo J."/>
            <person name="Sialana F."/>
            <person name="Bilban M."/>
            <person name="Lubec G."/>
        </authorList>
    </citation>
    <scope>NUCLEOTIDE SEQUENCE</scope>
    <source>
        <tissue evidence="1">Skin</tissue>
    </source>
</reference>
<organism evidence="1">
    <name type="scientific">Arion vulgaris</name>
    <dbReference type="NCBI Taxonomy" id="1028688"/>
    <lineage>
        <taxon>Eukaryota</taxon>
        <taxon>Metazoa</taxon>
        <taxon>Spiralia</taxon>
        <taxon>Lophotrochozoa</taxon>
        <taxon>Mollusca</taxon>
        <taxon>Gastropoda</taxon>
        <taxon>Heterobranchia</taxon>
        <taxon>Euthyneura</taxon>
        <taxon>Panpulmonata</taxon>
        <taxon>Eupulmonata</taxon>
        <taxon>Stylommatophora</taxon>
        <taxon>Helicina</taxon>
        <taxon>Arionoidea</taxon>
        <taxon>Arionidae</taxon>
        <taxon>Arion</taxon>
    </lineage>
</organism>
<dbReference type="EMBL" id="HACG01003428">
    <property type="protein sequence ID" value="CEK50293.1"/>
    <property type="molecule type" value="Transcribed_RNA"/>
</dbReference>
<gene>
    <name evidence="1" type="primary">ORF10327</name>
</gene>
<name>A0A0B6Y2E2_9EUPU</name>